<gene>
    <name evidence="1" type="ORF">QFC24_005006</name>
</gene>
<protein>
    <submittedName>
        <fullName evidence="1">Uncharacterized protein</fullName>
    </submittedName>
</protein>
<evidence type="ECO:0000313" key="1">
    <source>
        <dbReference type="EMBL" id="KAJ9121025.1"/>
    </source>
</evidence>
<dbReference type="Proteomes" id="UP001234202">
    <property type="component" value="Unassembled WGS sequence"/>
</dbReference>
<proteinExistence type="predicted"/>
<keyword evidence="2" id="KW-1185">Reference proteome</keyword>
<name>A0ACC2XBP1_9TREE</name>
<organism evidence="1 2">
    <name type="scientific">Naganishia onofrii</name>
    <dbReference type="NCBI Taxonomy" id="1851511"/>
    <lineage>
        <taxon>Eukaryota</taxon>
        <taxon>Fungi</taxon>
        <taxon>Dikarya</taxon>
        <taxon>Basidiomycota</taxon>
        <taxon>Agaricomycotina</taxon>
        <taxon>Tremellomycetes</taxon>
        <taxon>Filobasidiales</taxon>
        <taxon>Filobasidiaceae</taxon>
        <taxon>Naganishia</taxon>
    </lineage>
</organism>
<dbReference type="EMBL" id="JASBWV010000019">
    <property type="protein sequence ID" value="KAJ9121025.1"/>
    <property type="molecule type" value="Genomic_DNA"/>
</dbReference>
<comment type="caution">
    <text evidence="1">The sequence shown here is derived from an EMBL/GenBank/DDBJ whole genome shotgun (WGS) entry which is preliminary data.</text>
</comment>
<sequence>MLSTRTPRASVVLYQSKILLAANCKRPISIVATSKHTLPATQLPFSKKFISLQTRNMSEGAHPHMHRNELFDMTGFTAVVTGGGTGIGLMITLALVENGCKVFVTSRDKSKLEDVVKRYGGDGKERGEIIPVEVDITSKESLVNAVKTIEPQAPKGIQILFNNSGIAGEGSREGYEAIDMKDPEAISAQLWKSEPYEWDAILRTNVTSQYFTASAFLPLLAKGKDAFKGYASQIINTTSISGVMKKASGGQYAYAASKAAMFQFTKVLATELMETGIRVNQIAPGVFPSQMTAGGKEGDQKSSLEGTGKGKGNPAGRPGDEKDMAGTVLFLASRAGV</sequence>
<accession>A0ACC2XBP1</accession>
<evidence type="ECO:0000313" key="2">
    <source>
        <dbReference type="Proteomes" id="UP001234202"/>
    </source>
</evidence>
<reference evidence="1" key="1">
    <citation type="submission" date="2023-04" db="EMBL/GenBank/DDBJ databases">
        <title>Draft Genome sequencing of Naganishia species isolated from polar environments using Oxford Nanopore Technology.</title>
        <authorList>
            <person name="Leo P."/>
            <person name="Venkateswaran K."/>
        </authorList>
    </citation>
    <scope>NUCLEOTIDE SEQUENCE</scope>
    <source>
        <strain evidence="1">DBVPG 5303</strain>
    </source>
</reference>